<dbReference type="InterPro" id="IPR006426">
    <property type="entry name" value="Asn_synth_AEB"/>
</dbReference>
<dbReference type="Gene3D" id="3.40.50.620">
    <property type="entry name" value="HUPs"/>
    <property type="match status" value="1"/>
</dbReference>
<dbReference type="InterPro" id="IPR001962">
    <property type="entry name" value="Asn_synthase"/>
</dbReference>
<dbReference type="Proteomes" id="UP001169069">
    <property type="component" value="Unassembled WGS sequence"/>
</dbReference>
<dbReference type="PANTHER" id="PTHR43284:SF1">
    <property type="entry name" value="ASPARAGINE SYNTHETASE"/>
    <property type="match status" value="1"/>
</dbReference>
<evidence type="ECO:0000259" key="8">
    <source>
        <dbReference type="PROSITE" id="PS51278"/>
    </source>
</evidence>
<dbReference type="RefSeq" id="WP_289412753.1">
    <property type="nucleotide sequence ID" value="NZ_JAQIBD010000001.1"/>
</dbReference>
<evidence type="ECO:0000256" key="7">
    <source>
        <dbReference type="ARBA" id="ARBA00048741"/>
    </source>
</evidence>
<gene>
    <name evidence="9" type="ORF">PGH07_04130</name>
</gene>
<dbReference type="InterPro" id="IPR014729">
    <property type="entry name" value="Rossmann-like_a/b/a_fold"/>
</dbReference>
<accession>A0ABT7QYG8</accession>
<evidence type="ECO:0000256" key="6">
    <source>
        <dbReference type="ARBA" id="ARBA00022962"/>
    </source>
</evidence>
<sequence>MSGFITIYHTNGEPVDKQLIHSLTQTLKFRGPDQQNVWIDDNIGMGHALFKTTFEAEYENQPATIDNKVWITCSARIDDRENLVNKMGMKHSLDLSSTPDSELILHAYKKWGEECLDHLLGDFAFVIWDKTQQKLFCARDHLGTRQLHYAYINNKIIISNSLNTIRQHPDISKELNDKAIAGFLLTGDYTLIDKTISVYKDISTLAPTHKLTYKNKHIHIKAYWGIPDNLPLLRYKNDNDYIEHFLEIFKESVNDRIRTSKISILMSGGMDSTAIAAIAKNSNSNVKIQAVTSIYETMVNDDEKYYADLVSKHLDIPIHFHLADDYQLFDKGITTTRPLEILTPIQRNDIQRILASYSRAYLTGDAGDCLLEYTPFNSTSKRPVNLFHFILQIYKVTKFFHMLPKGSGIKSVFNPYQKKKEQTYKPNLLVPYPSWLSSEFEQTFNVHHMWQNFQQWTPSSSHRAQMQLTRFNWNSDDVLLNPDFTLSEERDPYRDIRLIKYLFSLPSFPWFYKKYILRNSMSDFLPDEVIKRPKTPLPNVVEKLIQITPTQHLNGWEPHTQLSRYIDLKKLPTVEKTTATPSHRIVNFRPRLLNEWLSQIEML</sequence>
<organism evidence="9 10">
    <name type="scientific">Sulfurovum zhangzhouensis</name>
    <dbReference type="NCBI Taxonomy" id="3019067"/>
    <lineage>
        <taxon>Bacteria</taxon>
        <taxon>Pseudomonadati</taxon>
        <taxon>Campylobacterota</taxon>
        <taxon>Epsilonproteobacteria</taxon>
        <taxon>Campylobacterales</taxon>
        <taxon>Sulfurovaceae</taxon>
        <taxon>Sulfurovum</taxon>
    </lineage>
</organism>
<dbReference type="PANTHER" id="PTHR43284">
    <property type="entry name" value="ASPARAGINE SYNTHETASE (GLUTAMINE-HYDROLYZING)"/>
    <property type="match status" value="1"/>
</dbReference>
<dbReference type="Pfam" id="PF00733">
    <property type="entry name" value="Asn_synthase"/>
    <property type="match status" value="1"/>
</dbReference>
<keyword evidence="10" id="KW-1185">Reference proteome</keyword>
<dbReference type="SUPFAM" id="SSF52402">
    <property type="entry name" value="Adenine nucleotide alpha hydrolases-like"/>
    <property type="match status" value="1"/>
</dbReference>
<comment type="pathway">
    <text evidence="1">Amino-acid biosynthesis; L-asparagine biosynthesis; L-asparagine from L-aspartate (L-Gln route): step 1/1.</text>
</comment>
<evidence type="ECO:0000256" key="1">
    <source>
        <dbReference type="ARBA" id="ARBA00005187"/>
    </source>
</evidence>
<comment type="similarity">
    <text evidence="2">Belongs to the asparagine synthetase family.</text>
</comment>
<evidence type="ECO:0000313" key="10">
    <source>
        <dbReference type="Proteomes" id="UP001169069"/>
    </source>
</evidence>
<reference evidence="9" key="1">
    <citation type="submission" date="2023-01" db="EMBL/GenBank/DDBJ databases">
        <title>Sulfurovum sp. zt1-1 genome assembly.</title>
        <authorList>
            <person name="Wang J."/>
        </authorList>
    </citation>
    <scope>NUCLEOTIDE SEQUENCE</scope>
    <source>
        <strain evidence="9">Zt1-1</strain>
    </source>
</reference>
<proteinExistence type="inferred from homology"/>
<evidence type="ECO:0000256" key="5">
    <source>
        <dbReference type="ARBA" id="ARBA00022840"/>
    </source>
</evidence>
<keyword evidence="6" id="KW-0315">Glutamine amidotransferase</keyword>
<dbReference type="InterPro" id="IPR029055">
    <property type="entry name" value="Ntn_hydrolases_N"/>
</dbReference>
<dbReference type="InterPro" id="IPR033738">
    <property type="entry name" value="AsnB_N"/>
</dbReference>
<keyword evidence="5" id="KW-0067">ATP-binding</keyword>
<dbReference type="EMBL" id="JAQIBD010000001">
    <property type="protein sequence ID" value="MDM5271356.1"/>
    <property type="molecule type" value="Genomic_DNA"/>
</dbReference>
<dbReference type="PROSITE" id="PS51278">
    <property type="entry name" value="GATASE_TYPE_2"/>
    <property type="match status" value="1"/>
</dbReference>
<name>A0ABT7QYG8_9BACT</name>
<dbReference type="InterPro" id="IPR017932">
    <property type="entry name" value="GATase_2_dom"/>
</dbReference>
<dbReference type="Gene3D" id="3.60.20.10">
    <property type="entry name" value="Glutamine Phosphoribosylpyrophosphate, subunit 1, domain 1"/>
    <property type="match status" value="1"/>
</dbReference>
<dbReference type="CDD" id="cd00712">
    <property type="entry name" value="AsnB"/>
    <property type="match status" value="1"/>
</dbReference>
<evidence type="ECO:0000256" key="4">
    <source>
        <dbReference type="ARBA" id="ARBA00022741"/>
    </source>
</evidence>
<dbReference type="EC" id="6.3.5.4" evidence="3"/>
<dbReference type="SUPFAM" id="SSF56235">
    <property type="entry name" value="N-terminal nucleophile aminohydrolases (Ntn hydrolases)"/>
    <property type="match status" value="1"/>
</dbReference>
<dbReference type="InterPro" id="IPR051786">
    <property type="entry name" value="ASN_synthetase/amidase"/>
</dbReference>
<feature type="domain" description="Glutamine amidotransferase type-2" evidence="8">
    <location>
        <begin position="1"/>
        <end position="216"/>
    </location>
</feature>
<dbReference type="Pfam" id="PF13537">
    <property type="entry name" value="GATase_7"/>
    <property type="match status" value="1"/>
</dbReference>
<dbReference type="PIRSF" id="PIRSF001589">
    <property type="entry name" value="Asn_synthetase_glu-h"/>
    <property type="match status" value="1"/>
</dbReference>
<protein>
    <recommendedName>
        <fullName evidence="3">asparagine synthase (glutamine-hydrolyzing)</fullName>
        <ecNumber evidence="3">6.3.5.4</ecNumber>
    </recommendedName>
</protein>
<keyword evidence="4" id="KW-0547">Nucleotide-binding</keyword>
<comment type="caution">
    <text evidence="9">The sequence shown here is derived from an EMBL/GenBank/DDBJ whole genome shotgun (WGS) entry which is preliminary data.</text>
</comment>
<comment type="catalytic activity">
    <reaction evidence="7">
        <text>L-aspartate + L-glutamine + ATP + H2O = L-asparagine + L-glutamate + AMP + diphosphate + H(+)</text>
        <dbReference type="Rhea" id="RHEA:12228"/>
        <dbReference type="ChEBI" id="CHEBI:15377"/>
        <dbReference type="ChEBI" id="CHEBI:15378"/>
        <dbReference type="ChEBI" id="CHEBI:29985"/>
        <dbReference type="ChEBI" id="CHEBI:29991"/>
        <dbReference type="ChEBI" id="CHEBI:30616"/>
        <dbReference type="ChEBI" id="CHEBI:33019"/>
        <dbReference type="ChEBI" id="CHEBI:58048"/>
        <dbReference type="ChEBI" id="CHEBI:58359"/>
        <dbReference type="ChEBI" id="CHEBI:456215"/>
        <dbReference type="EC" id="6.3.5.4"/>
    </reaction>
</comment>
<evidence type="ECO:0000256" key="2">
    <source>
        <dbReference type="ARBA" id="ARBA00005752"/>
    </source>
</evidence>
<evidence type="ECO:0000256" key="3">
    <source>
        <dbReference type="ARBA" id="ARBA00012737"/>
    </source>
</evidence>
<evidence type="ECO:0000313" key="9">
    <source>
        <dbReference type="EMBL" id="MDM5271356.1"/>
    </source>
</evidence>